<proteinExistence type="predicted"/>
<evidence type="ECO:0000313" key="3">
    <source>
        <dbReference type="Proteomes" id="UP001239462"/>
    </source>
</evidence>
<name>A0ABT7PMI8_9BACT</name>
<evidence type="ECO:0000256" key="1">
    <source>
        <dbReference type="SAM" id="MobiDB-lite"/>
    </source>
</evidence>
<feature type="region of interest" description="Disordered" evidence="1">
    <location>
        <begin position="207"/>
        <end position="227"/>
    </location>
</feature>
<dbReference type="EMBL" id="JASZZN010000016">
    <property type="protein sequence ID" value="MDM4017702.1"/>
    <property type="molecule type" value="Genomic_DNA"/>
</dbReference>
<keyword evidence="3" id="KW-1185">Reference proteome</keyword>
<feature type="compositionally biased region" description="Polar residues" evidence="1">
    <location>
        <begin position="217"/>
        <end position="227"/>
    </location>
</feature>
<protein>
    <submittedName>
        <fullName evidence="2">Uncharacterized protein</fullName>
    </submittedName>
</protein>
<comment type="caution">
    <text evidence="2">The sequence shown here is derived from an EMBL/GenBank/DDBJ whole genome shotgun (WGS) entry which is preliminary data.</text>
</comment>
<dbReference type="RefSeq" id="WP_289165209.1">
    <property type="nucleotide sequence ID" value="NZ_JASZZN010000016.1"/>
</dbReference>
<evidence type="ECO:0000313" key="2">
    <source>
        <dbReference type="EMBL" id="MDM4017702.1"/>
    </source>
</evidence>
<accession>A0ABT7PMI8</accession>
<reference evidence="2 3" key="1">
    <citation type="submission" date="2023-06" db="EMBL/GenBank/DDBJ databases">
        <title>Roseiconus lacunae JC819 isolated from Gulf of Mannar region, Tamil Nadu.</title>
        <authorList>
            <person name="Pk S."/>
            <person name="Ch S."/>
            <person name="Ch V.R."/>
        </authorList>
    </citation>
    <scope>NUCLEOTIDE SEQUENCE [LARGE SCALE GENOMIC DNA]</scope>
    <source>
        <strain evidence="2 3">JC819</strain>
    </source>
</reference>
<gene>
    <name evidence="2" type="ORF">QTN89_19800</name>
</gene>
<organism evidence="2 3">
    <name type="scientific">Roseiconus lacunae</name>
    <dbReference type="NCBI Taxonomy" id="2605694"/>
    <lineage>
        <taxon>Bacteria</taxon>
        <taxon>Pseudomonadati</taxon>
        <taxon>Planctomycetota</taxon>
        <taxon>Planctomycetia</taxon>
        <taxon>Pirellulales</taxon>
        <taxon>Pirellulaceae</taxon>
        <taxon>Roseiconus</taxon>
    </lineage>
</organism>
<sequence length="242" mass="26971">MFQTFQPLPPVDRSGGRVERSVAFIDRSPVVVFEKQGQSLAPAVDCDWEAILGSYDCGPAICLESSGWEWSTADKRNFNCHALAIGSSVGLGPDQWLEGLASPATMHHNPVGTLLARCFERISSKTVTSKWRSAIREHDVFVCYDRDHDHYVHSGFLKWVAGIPMAISKFGEGPIMITTLKLIERFYQGAFDELRWYRPKESTQRRKALRSLDQGDSHSLTGSDSASSMPFRCHVTATVAFA</sequence>
<dbReference type="Proteomes" id="UP001239462">
    <property type="component" value="Unassembled WGS sequence"/>
</dbReference>